<gene>
    <name evidence="1" type="ORF">TSUD_07220</name>
</gene>
<reference evidence="2" key="1">
    <citation type="journal article" date="2017" name="Front. Plant Sci.">
        <title>Climate Clever Clovers: New Paradigm to Reduce the Environmental Footprint of Ruminants by Breeding Low Methanogenic Forages Utilizing Haplotype Variation.</title>
        <authorList>
            <person name="Kaur P."/>
            <person name="Appels R."/>
            <person name="Bayer P.E."/>
            <person name="Keeble-Gagnere G."/>
            <person name="Wang J."/>
            <person name="Hirakawa H."/>
            <person name="Shirasawa K."/>
            <person name="Vercoe P."/>
            <person name="Stefanova K."/>
            <person name="Durmic Z."/>
            <person name="Nichols P."/>
            <person name="Revell C."/>
            <person name="Isobe S.N."/>
            <person name="Edwards D."/>
            <person name="Erskine W."/>
        </authorList>
    </citation>
    <scope>NUCLEOTIDE SEQUENCE [LARGE SCALE GENOMIC DNA]</scope>
    <source>
        <strain evidence="2">cv. Daliak</strain>
    </source>
</reference>
<protein>
    <recommendedName>
        <fullName evidence="3">Alpha/beta hydrolase fold-3 domain-containing protein</fullName>
    </recommendedName>
</protein>
<keyword evidence="2" id="KW-1185">Reference proteome</keyword>
<dbReference type="InterPro" id="IPR029058">
    <property type="entry name" value="AB_hydrolase_fold"/>
</dbReference>
<dbReference type="Pfam" id="PF07082">
    <property type="entry name" value="DUF1350"/>
    <property type="match status" value="1"/>
</dbReference>
<dbReference type="PANTHER" id="PTHR34127:SF3">
    <property type="entry name" value="INITIATION FACTOR 4F SUBUNIT (DUF1350)"/>
    <property type="match status" value="1"/>
</dbReference>
<evidence type="ECO:0008006" key="3">
    <source>
        <dbReference type="Google" id="ProtNLM"/>
    </source>
</evidence>
<dbReference type="PANTHER" id="PTHR34127">
    <property type="entry name" value="OS04G0405600 PROTEIN"/>
    <property type="match status" value="1"/>
</dbReference>
<name>A0A2Z6LZ68_TRISU</name>
<dbReference type="EMBL" id="DF973175">
    <property type="protein sequence ID" value="GAU17661.1"/>
    <property type="molecule type" value="Genomic_DNA"/>
</dbReference>
<evidence type="ECO:0000313" key="2">
    <source>
        <dbReference type="Proteomes" id="UP000242715"/>
    </source>
</evidence>
<dbReference type="OrthoDB" id="3980at2759"/>
<dbReference type="Proteomes" id="UP000242715">
    <property type="component" value="Unassembled WGS sequence"/>
</dbReference>
<proteinExistence type="predicted"/>
<accession>A0A2Z6LZ68</accession>
<organism evidence="1 2">
    <name type="scientific">Trifolium subterraneum</name>
    <name type="common">Subterranean clover</name>
    <dbReference type="NCBI Taxonomy" id="3900"/>
    <lineage>
        <taxon>Eukaryota</taxon>
        <taxon>Viridiplantae</taxon>
        <taxon>Streptophyta</taxon>
        <taxon>Embryophyta</taxon>
        <taxon>Tracheophyta</taxon>
        <taxon>Spermatophyta</taxon>
        <taxon>Magnoliopsida</taxon>
        <taxon>eudicotyledons</taxon>
        <taxon>Gunneridae</taxon>
        <taxon>Pentapetalae</taxon>
        <taxon>rosids</taxon>
        <taxon>fabids</taxon>
        <taxon>Fabales</taxon>
        <taxon>Fabaceae</taxon>
        <taxon>Papilionoideae</taxon>
        <taxon>50 kb inversion clade</taxon>
        <taxon>NPAAA clade</taxon>
        <taxon>Hologalegina</taxon>
        <taxon>IRL clade</taxon>
        <taxon>Trifolieae</taxon>
        <taxon>Trifolium</taxon>
    </lineage>
</organism>
<dbReference type="AlphaFoldDB" id="A0A2Z6LZ68"/>
<dbReference type="Gene3D" id="3.40.50.1820">
    <property type="entry name" value="alpha/beta hydrolase"/>
    <property type="match status" value="1"/>
</dbReference>
<dbReference type="InterPro" id="IPR010765">
    <property type="entry name" value="DUF1350"/>
</dbReference>
<evidence type="ECO:0000313" key="1">
    <source>
        <dbReference type="EMBL" id="GAU17661.1"/>
    </source>
</evidence>
<dbReference type="SUPFAM" id="SSF53474">
    <property type="entry name" value="alpha/beta-Hydrolases"/>
    <property type="match status" value="1"/>
</dbReference>
<sequence length="300" mass="33099">MATSSFLASNFKFTLPSKNPRIVSDTTKTAPDTYVGRDNSNLNSCLVIPPPTSTKPRAIIKFIGGAFIGAIPQLTYGYLIELLAKEGFVVVVVPYNVTFDHSLAAKQVYEKFHSCLDTILTSGLPQANLSPAQLGDLPIFSANAVIAYNNRPATEAVPYFEQLGPAVSQMMPVVEANPLYSIARNAQGDAWKVALDTFGSFLQESEKEVLNSLTKFVDQLPLVMSEVTQGVSEFKPTPSENRDCFKTSYNVKHTLLEPRWQVGKMYTPADAVAQRLKSLSLSDIRILSTTISDWFKRFEE</sequence>